<evidence type="ECO:0000313" key="4">
    <source>
        <dbReference type="Proteomes" id="UP000003751"/>
    </source>
</evidence>
<dbReference type="EMBL" id="AEMG01000014">
    <property type="protein sequence ID" value="EFW91466.1"/>
    <property type="molecule type" value="Genomic_DNA"/>
</dbReference>
<sequence length="68" mass="7763">MNVALKPLIRLAITFAIVWFYSALLTPLDAGLRFIAIVVLAIPTWLVVSRALFADDDWSPFRFRRDAK</sequence>
<feature type="transmembrane region" description="Helical" evidence="1">
    <location>
        <begin position="7"/>
        <end position="24"/>
    </location>
</feature>
<dbReference type="eggNOG" id="arCOG11345">
    <property type="taxonomic scope" value="Archaea"/>
</dbReference>
<accession>E7QVE4</accession>
<evidence type="ECO:0000313" key="2">
    <source>
        <dbReference type="EMBL" id="EFW91466.1"/>
    </source>
</evidence>
<keyword evidence="5" id="KW-1185">Reference proteome</keyword>
<dbReference type="RefSeq" id="WP_007980775.1">
    <property type="nucleotide sequence ID" value="NZ_AEMG01000014.1"/>
</dbReference>
<keyword evidence="1" id="KW-0812">Transmembrane</keyword>
<dbReference type="Proteomes" id="UP000184203">
    <property type="component" value="Unassembled WGS sequence"/>
</dbReference>
<dbReference type="STRING" id="797209.GCA_000376445_03999"/>
<evidence type="ECO:0000313" key="3">
    <source>
        <dbReference type="EMBL" id="SHL31845.1"/>
    </source>
</evidence>
<gene>
    <name evidence="3" type="ORF">SAMN05444342_3506</name>
    <name evidence="2" type="ORF">ZOD2009_13901</name>
</gene>
<evidence type="ECO:0000313" key="5">
    <source>
        <dbReference type="Proteomes" id="UP000184203"/>
    </source>
</evidence>
<keyword evidence="1" id="KW-1133">Transmembrane helix</keyword>
<name>E7QVE4_HALPU</name>
<keyword evidence="1" id="KW-0472">Membrane</keyword>
<dbReference type="PATRIC" id="fig|797209.4.peg.2737"/>
<reference evidence="5" key="2">
    <citation type="submission" date="2016-11" db="EMBL/GenBank/DDBJ databases">
        <authorList>
            <person name="Varghese N."/>
            <person name="Submissions S."/>
        </authorList>
    </citation>
    <scope>NUCLEOTIDE SEQUENCE [LARGE SCALE GENOMIC DNA]</scope>
    <source>
        <strain evidence="5">DX253</strain>
    </source>
</reference>
<feature type="transmembrane region" description="Helical" evidence="1">
    <location>
        <begin position="30"/>
        <end position="53"/>
    </location>
</feature>
<reference evidence="3" key="3">
    <citation type="submission" date="2016-11" db="EMBL/GenBank/DDBJ databases">
        <authorList>
            <person name="Jaros S."/>
            <person name="Januszkiewicz K."/>
            <person name="Wedrychowicz H."/>
        </authorList>
    </citation>
    <scope>NUCLEOTIDE SEQUENCE [LARGE SCALE GENOMIC DNA]</scope>
    <source>
        <strain evidence="3">DX253</strain>
    </source>
</reference>
<reference evidence="2 4" key="1">
    <citation type="journal article" date="2014" name="ISME J.">
        <title>Trehalose/2-sulfotrehalose biosynthesis and glycine-betaine uptake are widely spread mechanisms for osmoadaptation in the Halobacteriales.</title>
        <authorList>
            <person name="Youssef N.H."/>
            <person name="Savage-Ashlock K.N."/>
            <person name="McCully A.L."/>
            <person name="Luedtke B."/>
            <person name="Shaw E.I."/>
            <person name="Hoff W.D."/>
            <person name="Elshahed M.S."/>
        </authorList>
    </citation>
    <scope>NUCLEOTIDE SEQUENCE [LARGE SCALE GENOMIC DNA]</scope>
    <source>
        <strain evidence="2 4">DX253</strain>
    </source>
</reference>
<evidence type="ECO:0000256" key="1">
    <source>
        <dbReference type="SAM" id="Phobius"/>
    </source>
</evidence>
<proteinExistence type="predicted"/>
<dbReference type="EMBL" id="FRAN01000006">
    <property type="protein sequence ID" value="SHL31845.1"/>
    <property type="molecule type" value="Genomic_DNA"/>
</dbReference>
<dbReference type="AlphaFoldDB" id="E7QVE4"/>
<organism evidence="2 4">
    <name type="scientific">Haladaptatus paucihalophilus DX253</name>
    <dbReference type="NCBI Taxonomy" id="797209"/>
    <lineage>
        <taxon>Archaea</taxon>
        <taxon>Methanobacteriati</taxon>
        <taxon>Methanobacteriota</taxon>
        <taxon>Stenosarchaea group</taxon>
        <taxon>Halobacteria</taxon>
        <taxon>Halobacteriales</taxon>
        <taxon>Haladaptataceae</taxon>
        <taxon>Haladaptatus</taxon>
    </lineage>
</organism>
<dbReference type="Proteomes" id="UP000003751">
    <property type="component" value="Unassembled WGS sequence"/>
</dbReference>
<protein>
    <submittedName>
        <fullName evidence="2">Uncharacterized protein</fullName>
    </submittedName>
</protein>